<accession>E9FRA7</accession>
<dbReference type="EMBL" id="GL732523">
    <property type="protein sequence ID" value="EFX90131.1"/>
    <property type="molecule type" value="Genomic_DNA"/>
</dbReference>
<dbReference type="HOGENOM" id="CLU_807143_0_0_1"/>
<feature type="coiled-coil region" evidence="1">
    <location>
        <begin position="264"/>
        <end position="291"/>
    </location>
</feature>
<dbReference type="eggNOG" id="KOG4643">
    <property type="taxonomic scope" value="Eukaryota"/>
</dbReference>
<keyword evidence="3" id="KW-1185">Reference proteome</keyword>
<proteinExistence type="predicted"/>
<dbReference type="KEGG" id="dpx:DAPPUDRAFT_309966"/>
<dbReference type="InParanoid" id="E9FRA7"/>
<dbReference type="OrthoDB" id="10254988at2759"/>
<name>E9FRA7_DAPPU</name>
<evidence type="ECO:0000256" key="1">
    <source>
        <dbReference type="SAM" id="Coils"/>
    </source>
</evidence>
<dbReference type="OMA" id="VHKEDLW"/>
<dbReference type="PANTHER" id="PTHR18947:SF28">
    <property type="entry name" value="GIRDIN, ISOFORM A"/>
    <property type="match status" value="1"/>
</dbReference>
<gene>
    <name evidence="2" type="ORF">DAPPUDRAFT_309966</name>
</gene>
<dbReference type="AlphaFoldDB" id="E9FRA7"/>
<evidence type="ECO:0000313" key="2">
    <source>
        <dbReference type="EMBL" id="EFX90131.1"/>
    </source>
</evidence>
<dbReference type="Proteomes" id="UP000000305">
    <property type="component" value="Unassembled WGS sequence"/>
</dbReference>
<reference evidence="2 3" key="1">
    <citation type="journal article" date="2011" name="Science">
        <title>The ecoresponsive genome of Daphnia pulex.</title>
        <authorList>
            <person name="Colbourne J.K."/>
            <person name="Pfrender M.E."/>
            <person name="Gilbert D."/>
            <person name="Thomas W.K."/>
            <person name="Tucker A."/>
            <person name="Oakley T.H."/>
            <person name="Tokishita S."/>
            <person name="Aerts A."/>
            <person name="Arnold G.J."/>
            <person name="Basu M.K."/>
            <person name="Bauer D.J."/>
            <person name="Caceres C.E."/>
            <person name="Carmel L."/>
            <person name="Casola C."/>
            <person name="Choi J.H."/>
            <person name="Detter J.C."/>
            <person name="Dong Q."/>
            <person name="Dusheyko S."/>
            <person name="Eads B.D."/>
            <person name="Frohlich T."/>
            <person name="Geiler-Samerotte K.A."/>
            <person name="Gerlach D."/>
            <person name="Hatcher P."/>
            <person name="Jogdeo S."/>
            <person name="Krijgsveld J."/>
            <person name="Kriventseva E.V."/>
            <person name="Kultz D."/>
            <person name="Laforsch C."/>
            <person name="Lindquist E."/>
            <person name="Lopez J."/>
            <person name="Manak J.R."/>
            <person name="Muller J."/>
            <person name="Pangilinan J."/>
            <person name="Patwardhan R.P."/>
            <person name="Pitluck S."/>
            <person name="Pritham E.J."/>
            <person name="Rechtsteiner A."/>
            <person name="Rho M."/>
            <person name="Rogozin I.B."/>
            <person name="Sakarya O."/>
            <person name="Salamov A."/>
            <person name="Schaack S."/>
            <person name="Shapiro H."/>
            <person name="Shiga Y."/>
            <person name="Skalitzky C."/>
            <person name="Smith Z."/>
            <person name="Souvorov A."/>
            <person name="Sung W."/>
            <person name="Tang Z."/>
            <person name="Tsuchiya D."/>
            <person name="Tu H."/>
            <person name="Vos H."/>
            <person name="Wang M."/>
            <person name="Wolf Y.I."/>
            <person name="Yamagata H."/>
            <person name="Yamada T."/>
            <person name="Ye Y."/>
            <person name="Shaw J.R."/>
            <person name="Andrews J."/>
            <person name="Crease T.J."/>
            <person name="Tang H."/>
            <person name="Lucas S.M."/>
            <person name="Robertson H.M."/>
            <person name="Bork P."/>
            <person name="Koonin E.V."/>
            <person name="Zdobnov E.M."/>
            <person name="Grigoriev I.V."/>
            <person name="Lynch M."/>
            <person name="Boore J.L."/>
        </authorList>
    </citation>
    <scope>NUCLEOTIDE SEQUENCE [LARGE SCALE GENOMIC DNA]</scope>
</reference>
<sequence>MFFKVKDVSLDEFCSKLSTAEREWKRLSKEVSALQTQGSLLRELEPDNKELCSPPTSNTKLLPPSEELVQEKISCQQLQCQLDINTRTIDLNRVERDIRKNTNEDLTQRCASAAANSAELSALKSEAPNDEQQESLPRSLPPKLELGREVLAVKDRLVELERQMTVLLPEKDNLTAQICLQKERVNESRSQLAILSQNLATLQVTNLDVELSKLNNKCDVLQQWNTTLEDDKRNLINQVSVLLTLYNELLSQTLEEKNHFHEETKNFSDKINHLKRQKEILEDKIMEQYRRMLVPIEYHLSDILLQLKVVHKEDLWLNRIRDRSTSVVSSGPEFESPEEPEGEE</sequence>
<protein>
    <submittedName>
        <fullName evidence="2">Uncharacterized protein</fullName>
    </submittedName>
</protein>
<evidence type="ECO:0000313" key="3">
    <source>
        <dbReference type="Proteomes" id="UP000000305"/>
    </source>
</evidence>
<organism evidence="2 3">
    <name type="scientific">Daphnia pulex</name>
    <name type="common">Water flea</name>
    <dbReference type="NCBI Taxonomy" id="6669"/>
    <lineage>
        <taxon>Eukaryota</taxon>
        <taxon>Metazoa</taxon>
        <taxon>Ecdysozoa</taxon>
        <taxon>Arthropoda</taxon>
        <taxon>Crustacea</taxon>
        <taxon>Branchiopoda</taxon>
        <taxon>Diplostraca</taxon>
        <taxon>Cladocera</taxon>
        <taxon>Anomopoda</taxon>
        <taxon>Daphniidae</taxon>
        <taxon>Daphnia</taxon>
    </lineage>
</organism>
<dbReference type="PANTHER" id="PTHR18947">
    <property type="entry name" value="HOOK PROTEINS"/>
    <property type="match status" value="1"/>
</dbReference>
<keyword evidence="1" id="KW-0175">Coiled coil</keyword>